<dbReference type="Pfam" id="PF02518">
    <property type="entry name" value="HATPase_c"/>
    <property type="match status" value="1"/>
</dbReference>
<feature type="domain" description="Histidine kinase" evidence="6">
    <location>
        <begin position="593"/>
        <end position="678"/>
    </location>
</feature>
<evidence type="ECO:0000256" key="4">
    <source>
        <dbReference type="PROSITE-ProRule" id="PRU00339"/>
    </source>
</evidence>
<dbReference type="PANTHER" id="PTHR24421">
    <property type="entry name" value="NITRATE/NITRITE SENSOR PROTEIN NARX-RELATED"/>
    <property type="match status" value="1"/>
</dbReference>
<dbReference type="SUPFAM" id="SSF55874">
    <property type="entry name" value="ATPase domain of HSP90 chaperone/DNA topoisomerase II/histidine kinase"/>
    <property type="match status" value="1"/>
</dbReference>
<keyword evidence="5" id="KW-0472">Membrane</keyword>
<dbReference type="OrthoDB" id="977000at2"/>
<dbReference type="InterPro" id="IPR036890">
    <property type="entry name" value="HATPase_C_sf"/>
</dbReference>
<organism evidence="7 8">
    <name type="scientific">Seonamhaeicola algicola</name>
    <dbReference type="NCBI Taxonomy" id="1719036"/>
    <lineage>
        <taxon>Bacteria</taxon>
        <taxon>Pseudomonadati</taxon>
        <taxon>Bacteroidota</taxon>
        <taxon>Flavobacteriia</taxon>
        <taxon>Flavobacteriales</taxon>
        <taxon>Flavobacteriaceae</taxon>
    </lineage>
</organism>
<evidence type="ECO:0000256" key="1">
    <source>
        <dbReference type="ARBA" id="ARBA00022679"/>
    </source>
</evidence>
<dbReference type="Gene3D" id="3.30.565.10">
    <property type="entry name" value="Histidine kinase-like ATPase, C-terminal domain"/>
    <property type="match status" value="1"/>
</dbReference>
<feature type="transmembrane region" description="Helical" evidence="5">
    <location>
        <begin position="423"/>
        <end position="442"/>
    </location>
</feature>
<dbReference type="GO" id="GO:0000160">
    <property type="term" value="P:phosphorelay signal transduction system"/>
    <property type="evidence" value="ECO:0007669"/>
    <property type="project" value="UniProtKB-KW"/>
</dbReference>
<dbReference type="InterPro" id="IPR005467">
    <property type="entry name" value="His_kinase_dom"/>
</dbReference>
<dbReference type="InterPro" id="IPR003594">
    <property type="entry name" value="HATPase_dom"/>
</dbReference>
<feature type="repeat" description="TPR" evidence="4">
    <location>
        <begin position="241"/>
        <end position="274"/>
    </location>
</feature>
<dbReference type="Pfam" id="PF13424">
    <property type="entry name" value="TPR_12"/>
    <property type="match status" value="1"/>
</dbReference>
<evidence type="ECO:0000256" key="2">
    <source>
        <dbReference type="ARBA" id="ARBA00022777"/>
    </source>
</evidence>
<dbReference type="AlphaFoldDB" id="A0A5C7AI58"/>
<dbReference type="Gene3D" id="1.25.40.10">
    <property type="entry name" value="Tetratricopeptide repeat domain"/>
    <property type="match status" value="2"/>
</dbReference>
<name>A0A5C7AI58_9FLAO</name>
<gene>
    <name evidence="7" type="ORF">FUA26_12310</name>
</gene>
<dbReference type="InterPro" id="IPR019734">
    <property type="entry name" value="TPR_rpt"/>
</dbReference>
<keyword evidence="5" id="KW-1133">Transmembrane helix</keyword>
<keyword evidence="8" id="KW-1185">Reference proteome</keyword>
<dbReference type="PROSITE" id="PS50109">
    <property type="entry name" value="HIS_KIN"/>
    <property type="match status" value="1"/>
</dbReference>
<accession>A0A5C7AI58</accession>
<keyword evidence="4" id="KW-0802">TPR repeat</keyword>
<reference evidence="8" key="1">
    <citation type="submission" date="2019-08" db="EMBL/GenBank/DDBJ databases">
        <title>Seonamhaeicola sediminis sp. nov., isolated from marine sediment.</title>
        <authorList>
            <person name="Cao W.R."/>
        </authorList>
    </citation>
    <scope>NUCLEOTIDE SEQUENCE [LARGE SCALE GENOMIC DNA]</scope>
    <source>
        <strain evidence="8">Gy8</strain>
    </source>
</reference>
<dbReference type="SMART" id="SM00387">
    <property type="entry name" value="HATPase_c"/>
    <property type="match status" value="1"/>
</dbReference>
<dbReference type="EMBL" id="VOSC01000028">
    <property type="protein sequence ID" value="TXE08111.1"/>
    <property type="molecule type" value="Genomic_DNA"/>
</dbReference>
<evidence type="ECO:0000259" key="6">
    <source>
        <dbReference type="PROSITE" id="PS50109"/>
    </source>
</evidence>
<comment type="caution">
    <text evidence="7">The sequence shown here is derived from an EMBL/GenBank/DDBJ whole genome shotgun (WGS) entry which is preliminary data.</text>
</comment>
<keyword evidence="5" id="KW-0812">Transmembrane</keyword>
<evidence type="ECO:0000313" key="7">
    <source>
        <dbReference type="EMBL" id="TXE08111.1"/>
    </source>
</evidence>
<protein>
    <submittedName>
        <fullName evidence="7">Tetratricopeptide repeat protein</fullName>
    </submittedName>
</protein>
<keyword evidence="2" id="KW-0418">Kinase</keyword>
<dbReference type="SUPFAM" id="SSF48452">
    <property type="entry name" value="TPR-like"/>
    <property type="match status" value="2"/>
</dbReference>
<dbReference type="InterPro" id="IPR050482">
    <property type="entry name" value="Sensor_HK_TwoCompSys"/>
</dbReference>
<dbReference type="PROSITE" id="PS51257">
    <property type="entry name" value="PROKAR_LIPOPROTEIN"/>
    <property type="match status" value="1"/>
</dbReference>
<dbReference type="SMART" id="SM00028">
    <property type="entry name" value="TPR"/>
    <property type="match status" value="4"/>
</dbReference>
<evidence type="ECO:0000256" key="3">
    <source>
        <dbReference type="ARBA" id="ARBA00023012"/>
    </source>
</evidence>
<dbReference type="Gene3D" id="1.20.5.1930">
    <property type="match status" value="1"/>
</dbReference>
<keyword evidence="1" id="KW-0808">Transferase</keyword>
<proteinExistence type="predicted"/>
<dbReference type="Proteomes" id="UP000321790">
    <property type="component" value="Unassembled WGS sequence"/>
</dbReference>
<dbReference type="InterPro" id="IPR011990">
    <property type="entry name" value="TPR-like_helical_dom_sf"/>
</dbReference>
<dbReference type="CDD" id="cd16917">
    <property type="entry name" value="HATPase_UhpB-NarQ-NarX-like"/>
    <property type="match status" value="1"/>
</dbReference>
<evidence type="ECO:0000313" key="8">
    <source>
        <dbReference type="Proteomes" id="UP000321790"/>
    </source>
</evidence>
<keyword evidence="3" id="KW-0902">Two-component regulatory system</keyword>
<dbReference type="GO" id="GO:0016301">
    <property type="term" value="F:kinase activity"/>
    <property type="evidence" value="ECO:0007669"/>
    <property type="project" value="UniProtKB-KW"/>
</dbReference>
<evidence type="ECO:0000256" key="5">
    <source>
        <dbReference type="SAM" id="Phobius"/>
    </source>
</evidence>
<dbReference type="PANTHER" id="PTHR24421:SF55">
    <property type="entry name" value="SENSOR HISTIDINE KINASE YDFH"/>
    <property type="match status" value="1"/>
</dbReference>
<dbReference type="PROSITE" id="PS50005">
    <property type="entry name" value="TPR"/>
    <property type="match status" value="1"/>
</dbReference>
<dbReference type="RefSeq" id="WP_147136526.1">
    <property type="nucleotide sequence ID" value="NZ_VOSC01000028.1"/>
</dbReference>
<dbReference type="PROSITE" id="PS50293">
    <property type="entry name" value="TPR_REGION"/>
    <property type="match status" value="1"/>
</dbReference>
<sequence length="678" mass="78532">MDHYKFNIGLQVCFLFFLLLTVFSCKKEKSPFGNSVLKTDSVSVYIASSKDASKRYNQKLLHLKKAHKLLGFKKNNELKNKYLDTIVYRAYKLKDSAFFKQVNSERLQLSKKIKDSFGIAEYHCANGNYYLSKEQLDSAFYAFNLAKKFFEASNNDYKAARVLYSMAVIKNNIRDFTGCEKLIFDAIKVFEKENKNTSLYVSYNLLGVIFYKLKEFDKSLMYHNKALVYLEKSDKKQFYKITSFNNMGNVYRAMGNYNEAITNYNKALNDSLLLKNDPVRYARILNNLYYTKLLNKDTIGVETNLLKALKIRESVNRISGIVLSKIHLAEYYSYKTDTLKAIKFATEAEKLAVEIYDNEDRLKALKLLSKLDTTKSTNYLETYIQLNDSLQAAERSIRNKFNRIAFETDTYIKTNKRLTKQNILITVFSAIAIILLIMLYFIRQQRLKNKELIFDKNQEKVNQEIYDLLLKQQSNLEEVRAQERHRISKELHDGILGKLFGARVGMGFLNLKGDEEDENDYKFYLNELHEIEKEIRGISHALQNNILKSSKDFTSIIEDYIANQSKAHGFNYSIHFDDTITWSDIPDKLKITLYRVVQEALLNVVKHSSANNIFLTFREASKVLSLSINDDGKGFNTTKTKQGIGLKNMEARIQKLNGTFYVKSKLGKGTTIQVTVSI</sequence>